<dbReference type="Proteomes" id="UP000012046">
    <property type="component" value="Unassembled WGS sequence"/>
</dbReference>
<proteinExistence type="predicted"/>
<evidence type="ECO:0000313" key="3">
    <source>
        <dbReference type="Proteomes" id="UP000012046"/>
    </source>
</evidence>
<keyword evidence="3" id="KW-1185">Reference proteome</keyword>
<protein>
    <submittedName>
        <fullName evidence="2">Uncharacterized protein</fullName>
    </submittedName>
</protein>
<evidence type="ECO:0000313" key="2">
    <source>
        <dbReference type="EMBL" id="EHR41775.1"/>
    </source>
</evidence>
<gene>
    <name evidence="2" type="ORF">AJE_05281</name>
</gene>
<reference evidence="2 3" key="1">
    <citation type="journal article" date="2012" name="J. Bacteriol.">
        <title>Genome Sequence of Extracellular-Protease-Producing Alishewanella jeotgali Isolated from Traditional Korean Fermented Seafood.</title>
        <authorList>
            <person name="Jung J."/>
            <person name="Chun J."/>
            <person name="Park W."/>
        </authorList>
    </citation>
    <scope>NUCLEOTIDE SEQUENCE [LARGE SCALE GENOMIC DNA]</scope>
    <source>
        <strain evidence="2 3">KCTC 22429</strain>
    </source>
</reference>
<dbReference type="AlphaFoldDB" id="H3ZCI3"/>
<comment type="caution">
    <text evidence="2">The sequence shown here is derived from an EMBL/GenBank/DDBJ whole genome shotgun (WGS) entry which is preliminary data.</text>
</comment>
<sequence length="73" mass="8009">MNRTIVIILLVAVGIYCLPSLIAIAATIFGLLIGLVGAVIGIGLTLLFTVLPLVILGYLIWWLVRDNKRSRQY</sequence>
<dbReference type="RefSeq" id="WP_008949994.1">
    <property type="nucleotide sequence ID" value="NZ_AHTH01000010.1"/>
</dbReference>
<keyword evidence="1" id="KW-1133">Transmembrane helix</keyword>
<dbReference type="EMBL" id="AHTH01000010">
    <property type="protein sequence ID" value="EHR41775.1"/>
    <property type="molecule type" value="Genomic_DNA"/>
</dbReference>
<dbReference type="eggNOG" id="ENOG502ZQIF">
    <property type="taxonomic scope" value="Bacteria"/>
</dbReference>
<dbReference type="PATRIC" id="fig|1129374.4.peg.1061"/>
<evidence type="ECO:0000256" key="1">
    <source>
        <dbReference type="SAM" id="Phobius"/>
    </source>
</evidence>
<name>H3ZCI3_9ALTE</name>
<organism evidence="2 3">
    <name type="scientific">Alishewanella jeotgali KCTC 22429</name>
    <dbReference type="NCBI Taxonomy" id="1129374"/>
    <lineage>
        <taxon>Bacteria</taxon>
        <taxon>Pseudomonadati</taxon>
        <taxon>Pseudomonadota</taxon>
        <taxon>Gammaproteobacteria</taxon>
        <taxon>Alteromonadales</taxon>
        <taxon>Alteromonadaceae</taxon>
        <taxon>Alishewanella</taxon>
    </lineage>
</organism>
<keyword evidence="1" id="KW-0472">Membrane</keyword>
<feature type="transmembrane region" description="Helical" evidence="1">
    <location>
        <begin position="39"/>
        <end position="64"/>
    </location>
</feature>
<keyword evidence="1" id="KW-0812">Transmembrane</keyword>
<feature type="transmembrane region" description="Helical" evidence="1">
    <location>
        <begin position="7"/>
        <end position="33"/>
    </location>
</feature>
<accession>H3ZCI3</accession>